<dbReference type="InterPro" id="IPR035965">
    <property type="entry name" value="PAS-like_dom_sf"/>
</dbReference>
<name>L8H4V1_ACACF</name>
<dbReference type="GeneID" id="14921402"/>
<dbReference type="SUPFAM" id="SSF55785">
    <property type="entry name" value="PYP-like sensor domain (PAS domain)"/>
    <property type="match status" value="1"/>
</dbReference>
<dbReference type="InterPro" id="IPR000014">
    <property type="entry name" value="PAS"/>
</dbReference>
<feature type="compositionally biased region" description="Low complexity" evidence="1">
    <location>
        <begin position="188"/>
        <end position="215"/>
    </location>
</feature>
<dbReference type="CDD" id="cd00130">
    <property type="entry name" value="PAS"/>
    <property type="match status" value="1"/>
</dbReference>
<keyword evidence="3" id="KW-1185">Reference proteome</keyword>
<gene>
    <name evidence="2" type="ORF">ACA1_052280</name>
</gene>
<dbReference type="Gene3D" id="3.30.450.20">
    <property type="entry name" value="PAS domain"/>
    <property type="match status" value="1"/>
</dbReference>
<feature type="region of interest" description="Disordered" evidence="1">
    <location>
        <begin position="168"/>
        <end position="217"/>
    </location>
</feature>
<organism evidence="2 3">
    <name type="scientific">Acanthamoeba castellanii (strain ATCC 30010 / Neff)</name>
    <dbReference type="NCBI Taxonomy" id="1257118"/>
    <lineage>
        <taxon>Eukaryota</taxon>
        <taxon>Amoebozoa</taxon>
        <taxon>Discosea</taxon>
        <taxon>Longamoebia</taxon>
        <taxon>Centramoebida</taxon>
        <taxon>Acanthamoebidae</taxon>
        <taxon>Acanthamoeba</taxon>
    </lineage>
</organism>
<dbReference type="VEuPathDB" id="AmoebaDB:ACA1_052280"/>
<evidence type="ECO:0000313" key="3">
    <source>
        <dbReference type="Proteomes" id="UP000011083"/>
    </source>
</evidence>
<proteinExistence type="predicted"/>
<evidence type="ECO:0000313" key="2">
    <source>
        <dbReference type="EMBL" id="ELR20539.1"/>
    </source>
</evidence>
<accession>L8H4V1</accession>
<feature type="compositionally biased region" description="Basic and acidic residues" evidence="1">
    <location>
        <begin position="53"/>
        <end position="69"/>
    </location>
</feature>
<evidence type="ECO:0008006" key="4">
    <source>
        <dbReference type="Google" id="ProtNLM"/>
    </source>
</evidence>
<feature type="compositionally biased region" description="Low complexity" evidence="1">
    <location>
        <begin position="452"/>
        <end position="464"/>
    </location>
</feature>
<feature type="region of interest" description="Disordered" evidence="1">
    <location>
        <begin position="1"/>
        <end position="94"/>
    </location>
</feature>
<dbReference type="EMBL" id="KB007909">
    <property type="protein sequence ID" value="ELR20539.1"/>
    <property type="molecule type" value="Genomic_DNA"/>
</dbReference>
<dbReference type="KEGG" id="acan:ACA1_052280"/>
<dbReference type="AlphaFoldDB" id="L8H4V1"/>
<protein>
    <recommendedName>
        <fullName evidence="4">PAS domain-containing protein</fullName>
    </recommendedName>
</protein>
<feature type="compositionally biased region" description="Basic and acidic residues" evidence="1">
    <location>
        <begin position="168"/>
        <end position="182"/>
    </location>
</feature>
<feature type="region of interest" description="Disordered" evidence="1">
    <location>
        <begin position="452"/>
        <end position="531"/>
    </location>
</feature>
<reference evidence="2 3" key="1">
    <citation type="journal article" date="2013" name="Genome Biol.">
        <title>Genome of Acanthamoeba castellanii highlights extensive lateral gene transfer and early evolution of tyrosine kinase signaling.</title>
        <authorList>
            <person name="Clarke M."/>
            <person name="Lohan A.J."/>
            <person name="Liu B."/>
            <person name="Lagkouvardos I."/>
            <person name="Roy S."/>
            <person name="Zafar N."/>
            <person name="Bertelli C."/>
            <person name="Schilde C."/>
            <person name="Kianianmomeni A."/>
            <person name="Burglin T.R."/>
            <person name="Frech C."/>
            <person name="Turcotte B."/>
            <person name="Kopec K.O."/>
            <person name="Synnott J.M."/>
            <person name="Choo C."/>
            <person name="Paponov I."/>
            <person name="Finkler A."/>
            <person name="Soon Heng Tan C."/>
            <person name="Hutchins A.P."/>
            <person name="Weinmeier T."/>
            <person name="Rattei T."/>
            <person name="Chu J.S."/>
            <person name="Gimenez G."/>
            <person name="Irimia M."/>
            <person name="Rigden D.J."/>
            <person name="Fitzpatrick D.A."/>
            <person name="Lorenzo-Morales J."/>
            <person name="Bateman A."/>
            <person name="Chiu C.H."/>
            <person name="Tang P."/>
            <person name="Hegemann P."/>
            <person name="Fromm H."/>
            <person name="Raoult D."/>
            <person name="Greub G."/>
            <person name="Miranda-Saavedra D."/>
            <person name="Chen N."/>
            <person name="Nash P."/>
            <person name="Ginger M.L."/>
            <person name="Horn M."/>
            <person name="Schaap P."/>
            <person name="Caler L."/>
            <person name="Loftus B."/>
        </authorList>
    </citation>
    <scope>NUCLEOTIDE SEQUENCE [LARGE SCALE GENOMIC DNA]</scope>
    <source>
        <strain evidence="2 3">Neff</strain>
    </source>
</reference>
<feature type="compositionally biased region" description="Basic residues" evidence="1">
    <location>
        <begin position="70"/>
        <end position="80"/>
    </location>
</feature>
<feature type="compositionally biased region" description="Low complexity" evidence="1">
    <location>
        <begin position="495"/>
        <end position="521"/>
    </location>
</feature>
<sequence>MEEALRQVRPRQKRATRPCSLRDVPPRKRSRTLADGFSQPDAGDGGETGSPSFRDDLHLPRDAEEEAKPNRKRNRTKKNKNKDININVNDKHIDDGTTTTSAALVVHPPQLVAIEQKFDLVTQLLHTMAGEMKQMRHTHDALFVELRQTQDQLRSTDAVVAELLRREQKRADDKQRRSAEKERKKHAQTQTQTQTQTSVLVSTTSSSSPISSPSLALGPGPRSSFSFELSMLQSGVSPAVVLEARQQLPWLCHYDISPNRFAILDFTRPVYVCEKLSSLEVPSFISYVNAAFVRMSQYSWSELIGMPFSKIFTGHERYLSQFAALLYNQPPMTPGIVFSYSPLMRRKDGQLIRLKDRSQAFYNHHGQAQYSVKCIVGWEESSLREGEGFDRWVPPRPRVDAPPLGDSAAGPGSAGDDSSPIDNATLVLEDEILPRPKAGGGITLIPSTTYPPALSSSSSLLPSSSSPPPPSSSLSPSRAPPLPTLGRPVLRLHQHQPAPQHQQHPQPHPQHTQQQQQQQQQFRMGTPHVWP</sequence>
<feature type="region of interest" description="Disordered" evidence="1">
    <location>
        <begin position="387"/>
        <end position="421"/>
    </location>
</feature>
<evidence type="ECO:0000256" key="1">
    <source>
        <dbReference type="SAM" id="MobiDB-lite"/>
    </source>
</evidence>
<dbReference type="RefSeq" id="XP_004343942.1">
    <property type="nucleotide sequence ID" value="XM_004343892.1"/>
</dbReference>
<feature type="compositionally biased region" description="Low complexity" evidence="1">
    <location>
        <begin position="401"/>
        <end position="420"/>
    </location>
</feature>
<dbReference type="Proteomes" id="UP000011083">
    <property type="component" value="Unassembled WGS sequence"/>
</dbReference>